<evidence type="ECO:0000256" key="3">
    <source>
        <dbReference type="SAM" id="Phobius"/>
    </source>
</evidence>
<evidence type="ECO:0000259" key="4">
    <source>
        <dbReference type="Pfam" id="PF05649"/>
    </source>
</evidence>
<feature type="domain" description="Peptidase M13 N-terminal" evidence="4">
    <location>
        <begin position="152"/>
        <end position="192"/>
    </location>
</feature>
<dbReference type="Pfam" id="PF05649">
    <property type="entry name" value="Peptidase_M13_N"/>
    <property type="match status" value="1"/>
</dbReference>
<accession>W2TPX9</accession>
<feature type="transmembrane region" description="Helical" evidence="3">
    <location>
        <begin position="70"/>
        <end position="90"/>
    </location>
</feature>
<evidence type="ECO:0000256" key="1">
    <source>
        <dbReference type="ARBA" id="ARBA00007357"/>
    </source>
</evidence>
<organism evidence="5 6">
    <name type="scientific">Necator americanus</name>
    <name type="common">Human hookworm</name>
    <dbReference type="NCBI Taxonomy" id="51031"/>
    <lineage>
        <taxon>Eukaryota</taxon>
        <taxon>Metazoa</taxon>
        <taxon>Ecdysozoa</taxon>
        <taxon>Nematoda</taxon>
        <taxon>Chromadorea</taxon>
        <taxon>Rhabditida</taxon>
        <taxon>Rhabditina</taxon>
        <taxon>Rhabditomorpha</taxon>
        <taxon>Strongyloidea</taxon>
        <taxon>Ancylostomatidae</taxon>
        <taxon>Bunostominae</taxon>
        <taxon>Necator</taxon>
    </lineage>
</organism>
<dbReference type="SUPFAM" id="SSF55486">
    <property type="entry name" value="Metalloproteases ('zincins'), catalytic domain"/>
    <property type="match status" value="1"/>
</dbReference>
<dbReference type="Proteomes" id="UP000053676">
    <property type="component" value="Unassembled WGS sequence"/>
</dbReference>
<reference evidence="6" key="1">
    <citation type="journal article" date="2014" name="Nat. Genet.">
        <title>Genome of the human hookworm Necator americanus.</title>
        <authorList>
            <person name="Tang Y.T."/>
            <person name="Gao X."/>
            <person name="Rosa B.A."/>
            <person name="Abubucker S."/>
            <person name="Hallsworth-Pepin K."/>
            <person name="Martin J."/>
            <person name="Tyagi R."/>
            <person name="Heizer E."/>
            <person name="Zhang X."/>
            <person name="Bhonagiri-Palsikar V."/>
            <person name="Minx P."/>
            <person name="Warren W.C."/>
            <person name="Wang Q."/>
            <person name="Zhan B."/>
            <person name="Hotez P.J."/>
            <person name="Sternberg P.W."/>
            <person name="Dougall A."/>
            <person name="Gaze S.T."/>
            <person name="Mulvenna J."/>
            <person name="Sotillo J."/>
            <person name="Ranganathan S."/>
            <person name="Rabelo E.M."/>
            <person name="Wilson R.K."/>
            <person name="Felgner P.L."/>
            <person name="Bethony J."/>
            <person name="Hawdon J.M."/>
            <person name="Gasser R.B."/>
            <person name="Loukas A."/>
            <person name="Mitreva M."/>
        </authorList>
    </citation>
    <scope>NUCLEOTIDE SEQUENCE [LARGE SCALE GENOMIC DNA]</scope>
</reference>
<comment type="similarity">
    <text evidence="1">Belongs to the peptidase M13 family.</text>
</comment>
<evidence type="ECO:0000313" key="5">
    <source>
        <dbReference type="EMBL" id="ETN84135.1"/>
    </source>
</evidence>
<proteinExistence type="inferred from homology"/>
<dbReference type="STRING" id="51031.W2TPX9"/>
<dbReference type="Gene3D" id="3.40.390.10">
    <property type="entry name" value="Collagenase (Catalytic Domain)"/>
    <property type="match status" value="1"/>
</dbReference>
<dbReference type="KEGG" id="nai:NECAME_07019"/>
<dbReference type="InterPro" id="IPR008753">
    <property type="entry name" value="Peptidase_M13_N"/>
</dbReference>
<keyword evidence="3" id="KW-1133">Transmembrane helix</keyword>
<gene>
    <name evidence="5" type="ORF">NECAME_07019</name>
</gene>
<keyword evidence="6" id="KW-1185">Reference proteome</keyword>
<dbReference type="AlphaFoldDB" id="W2TPX9"/>
<dbReference type="PROSITE" id="PS51885">
    <property type="entry name" value="NEPRILYSIN"/>
    <property type="match status" value="1"/>
</dbReference>
<dbReference type="InterPro" id="IPR000718">
    <property type="entry name" value="Peptidase_M13"/>
</dbReference>
<dbReference type="MEROPS" id="M13.A16"/>
<dbReference type="PANTHER" id="PTHR11733">
    <property type="entry name" value="ZINC METALLOPROTEASE FAMILY M13 NEPRILYSIN-RELATED"/>
    <property type="match status" value="1"/>
</dbReference>
<dbReference type="GO" id="GO:0004222">
    <property type="term" value="F:metalloendopeptidase activity"/>
    <property type="evidence" value="ECO:0007669"/>
    <property type="project" value="InterPro"/>
</dbReference>
<name>W2TPX9_NECAM</name>
<protein>
    <recommendedName>
        <fullName evidence="4">Peptidase M13 N-terminal domain-containing protein</fullName>
    </recommendedName>
</protein>
<dbReference type="GO" id="GO:0005886">
    <property type="term" value="C:plasma membrane"/>
    <property type="evidence" value="ECO:0007669"/>
    <property type="project" value="TreeGrafter"/>
</dbReference>
<dbReference type="PANTHER" id="PTHR11733:SF239">
    <property type="entry name" value="NEPRILYSIN-11"/>
    <property type="match status" value="1"/>
</dbReference>
<dbReference type="EMBL" id="KI658010">
    <property type="protein sequence ID" value="ETN84135.1"/>
    <property type="molecule type" value="Genomic_DNA"/>
</dbReference>
<feature type="compositionally biased region" description="Polar residues" evidence="2">
    <location>
        <begin position="114"/>
        <end position="124"/>
    </location>
</feature>
<dbReference type="GO" id="GO:0016485">
    <property type="term" value="P:protein processing"/>
    <property type="evidence" value="ECO:0007669"/>
    <property type="project" value="TreeGrafter"/>
</dbReference>
<dbReference type="InterPro" id="IPR024079">
    <property type="entry name" value="MetalloPept_cat_dom_sf"/>
</dbReference>
<dbReference type="OrthoDB" id="5847612at2759"/>
<keyword evidence="3" id="KW-0472">Membrane</keyword>
<evidence type="ECO:0000313" key="6">
    <source>
        <dbReference type="Proteomes" id="UP000053676"/>
    </source>
</evidence>
<feature type="compositionally biased region" description="Low complexity" evidence="2">
    <location>
        <begin position="102"/>
        <end position="113"/>
    </location>
</feature>
<evidence type="ECO:0000256" key="2">
    <source>
        <dbReference type="SAM" id="MobiDB-lite"/>
    </source>
</evidence>
<keyword evidence="3" id="KW-0812">Transmembrane</keyword>
<dbReference type="OMA" id="GGWIRAN"/>
<sequence length="195" mass="21389">MPFGDPPDYVHLRTNESQMQLISMGDQPETPSGSPCFNTSSTREEAPAVVFIPGKGTARWWRGRTSLERILMLAIVLLVLLSAVLLAVILNMDRREYTKTTSAPSELPSGSSSTQKVPTSTTLPSEPPVCTTIGCVRAANAIINAMNTSVNPCEDFYEFACGKWNEDHPIPDDMSGFGTFSHVREQVRLQLRGTQ</sequence>
<feature type="region of interest" description="Disordered" evidence="2">
    <location>
        <begin position="100"/>
        <end position="125"/>
    </location>
</feature>